<dbReference type="EMBL" id="JACHGY010000001">
    <property type="protein sequence ID" value="MBB6431140.1"/>
    <property type="molecule type" value="Genomic_DNA"/>
</dbReference>
<proteinExistence type="inferred from homology"/>
<comment type="similarity">
    <text evidence="1">Belongs to the metallo-dependent hydrolases superfamily.</text>
</comment>
<feature type="domain" description="Amidohydrolase-related" evidence="2">
    <location>
        <begin position="4"/>
        <end position="278"/>
    </location>
</feature>
<keyword evidence="4" id="KW-1185">Reference proteome</keyword>
<dbReference type="Gene3D" id="3.20.20.140">
    <property type="entry name" value="Metal-dependent hydrolases"/>
    <property type="match status" value="1"/>
</dbReference>
<dbReference type="InterPro" id="IPR052350">
    <property type="entry name" value="Metallo-dep_Lactonases"/>
</dbReference>
<evidence type="ECO:0000313" key="4">
    <source>
        <dbReference type="Proteomes" id="UP000541810"/>
    </source>
</evidence>
<dbReference type="Pfam" id="PF04909">
    <property type="entry name" value="Amidohydro_2"/>
    <property type="match status" value="1"/>
</dbReference>
<dbReference type="SUPFAM" id="SSF51556">
    <property type="entry name" value="Metallo-dependent hydrolases"/>
    <property type="match status" value="1"/>
</dbReference>
<protein>
    <submittedName>
        <fullName evidence="3">L-fuconolactonase</fullName>
        <ecNumber evidence="3">3.1.1.-</ecNumber>
    </submittedName>
</protein>
<name>A0A7X0HB43_9BACT</name>
<accession>A0A7X0HB43</accession>
<reference evidence="3 4" key="1">
    <citation type="submission" date="2020-08" db="EMBL/GenBank/DDBJ databases">
        <title>Genomic Encyclopedia of Type Strains, Phase IV (KMG-IV): sequencing the most valuable type-strain genomes for metagenomic binning, comparative biology and taxonomic classification.</title>
        <authorList>
            <person name="Goeker M."/>
        </authorList>
    </citation>
    <scope>NUCLEOTIDE SEQUENCE [LARGE SCALE GENOMIC DNA]</scope>
    <source>
        <strain evidence="3 4">DSM 103725</strain>
    </source>
</reference>
<sequence length="281" mass="31338">MRIIDAHHHFWKYTAEEFGWIDDSMSAIRRDFLPADLKSAMDAAGVDGVISVEARSILGETGFLLEHARQNPWVYGVVGKAPLSQGKSAVEEYLAKTLPGADKLVGVRDVLQGSPIEVFSDATFNDGLSALAPHNLVFDLCIYHNQMQATIELVDRHPEQRFVLDHIGKPNIKDNVLEPWATQFRSLAERDNVFCKLSGMVTEADPTNWTAEQLQPYFDTALDAFGPKRLMFGSDWPVCLVGVEYPDWLSTVKTLADGLSESEQADFYGNTVLKAYRIDAD</sequence>
<keyword evidence="3" id="KW-0378">Hydrolase</keyword>
<dbReference type="InterPro" id="IPR006680">
    <property type="entry name" value="Amidohydro-rel"/>
</dbReference>
<dbReference type="PANTHER" id="PTHR43569">
    <property type="entry name" value="AMIDOHYDROLASE"/>
    <property type="match status" value="1"/>
</dbReference>
<dbReference type="InterPro" id="IPR032466">
    <property type="entry name" value="Metal_Hydrolase"/>
</dbReference>
<evidence type="ECO:0000313" key="3">
    <source>
        <dbReference type="EMBL" id="MBB6431140.1"/>
    </source>
</evidence>
<evidence type="ECO:0000259" key="2">
    <source>
        <dbReference type="Pfam" id="PF04909"/>
    </source>
</evidence>
<organism evidence="3 4">
    <name type="scientific">Algisphaera agarilytica</name>
    <dbReference type="NCBI Taxonomy" id="1385975"/>
    <lineage>
        <taxon>Bacteria</taxon>
        <taxon>Pseudomonadati</taxon>
        <taxon>Planctomycetota</taxon>
        <taxon>Phycisphaerae</taxon>
        <taxon>Phycisphaerales</taxon>
        <taxon>Phycisphaeraceae</taxon>
        <taxon>Algisphaera</taxon>
    </lineage>
</organism>
<dbReference type="EC" id="3.1.1.-" evidence="3"/>
<dbReference type="PANTHER" id="PTHR43569:SF2">
    <property type="entry name" value="AMIDOHYDROLASE-RELATED DOMAIN-CONTAINING PROTEIN"/>
    <property type="match status" value="1"/>
</dbReference>
<dbReference type="GO" id="GO:0016787">
    <property type="term" value="F:hydrolase activity"/>
    <property type="evidence" value="ECO:0007669"/>
    <property type="project" value="UniProtKB-KW"/>
</dbReference>
<gene>
    <name evidence="3" type="ORF">HNQ40_002946</name>
</gene>
<dbReference type="RefSeq" id="WP_184678629.1">
    <property type="nucleotide sequence ID" value="NZ_JACHGY010000001.1"/>
</dbReference>
<evidence type="ECO:0000256" key="1">
    <source>
        <dbReference type="ARBA" id="ARBA00038310"/>
    </source>
</evidence>
<comment type="caution">
    <text evidence="3">The sequence shown here is derived from an EMBL/GenBank/DDBJ whole genome shotgun (WGS) entry which is preliminary data.</text>
</comment>
<dbReference type="AlphaFoldDB" id="A0A7X0HB43"/>
<dbReference type="Proteomes" id="UP000541810">
    <property type="component" value="Unassembled WGS sequence"/>
</dbReference>